<evidence type="ECO:0000313" key="14">
    <source>
        <dbReference type="EMBL" id="EEC13357.1"/>
    </source>
</evidence>
<sequence>MGWCLATGHNYKASIVLSSSERTRWASKNVLSSQVGNLPFRRICKEFGADVTCGEMAMASNLLQGQQSEWALLKRHASEDLFGVQVCGAHADQMTRCAQLLTEKCSVDFVDINMGCPIDFVYKKGAGSGLMGRAKKLSEIVFGMSSVMDVPLTLKMRAGIQEGRQIAHQVIQDLKRWTDRVALITRLIASAVCSSRGALIKPWIFMEIKEQRHWDISSSERLEILKKYTGYGLDHWGSDTEGVERTRRFLLEWLSFLHRYIPVGLLEVLPQKINERPPPYRGRDDLETLFASPSCADWVRISEMLLGPTPEDFSFLPKHKANAYAS</sequence>
<dbReference type="GO" id="GO:0102265">
    <property type="term" value="F:tRNA-dihydrouridine47 synthase activity"/>
    <property type="evidence" value="ECO:0007669"/>
    <property type="project" value="UniProtKB-EC"/>
</dbReference>
<dbReference type="EMBL" id="ABJB010945564">
    <property type="status" value="NOT_ANNOTATED_CDS"/>
    <property type="molecule type" value="Genomic_DNA"/>
</dbReference>
<dbReference type="EC" id="1.3.1.89" evidence="3"/>
<evidence type="ECO:0000256" key="1">
    <source>
        <dbReference type="ARBA" id="ARBA00001917"/>
    </source>
</evidence>
<evidence type="ECO:0000256" key="12">
    <source>
        <dbReference type="ARBA" id="ARBA00049513"/>
    </source>
</evidence>
<evidence type="ECO:0000256" key="4">
    <source>
        <dbReference type="ARBA" id="ARBA00022630"/>
    </source>
</evidence>
<dbReference type="EMBL" id="ABJB010344321">
    <property type="status" value="NOT_ANNOTATED_CDS"/>
    <property type="molecule type" value="Genomic_DNA"/>
</dbReference>
<dbReference type="AlphaFoldDB" id="B7Q3D5"/>
<comment type="catalytic activity">
    <reaction evidence="12">
        <text>5,6-dihydrouridine(47) in tRNA + NADP(+) = uridine(47) in tRNA + NADPH + H(+)</text>
        <dbReference type="Rhea" id="RHEA:53360"/>
        <dbReference type="Rhea" id="RHEA-COMP:13539"/>
        <dbReference type="Rhea" id="RHEA-COMP:13540"/>
        <dbReference type="ChEBI" id="CHEBI:15378"/>
        <dbReference type="ChEBI" id="CHEBI:57783"/>
        <dbReference type="ChEBI" id="CHEBI:58349"/>
        <dbReference type="ChEBI" id="CHEBI:65315"/>
        <dbReference type="ChEBI" id="CHEBI:74443"/>
        <dbReference type="EC" id="1.3.1.89"/>
    </reaction>
    <physiologicalReaction direction="right-to-left" evidence="12">
        <dbReference type="Rhea" id="RHEA:53362"/>
    </physiologicalReaction>
</comment>
<dbReference type="EMBL" id="DS849030">
    <property type="protein sequence ID" value="EEC13357.1"/>
    <property type="molecule type" value="Genomic_DNA"/>
</dbReference>
<dbReference type="STRING" id="6945.B7Q3D5"/>
<dbReference type="GO" id="GO:0017150">
    <property type="term" value="F:tRNA dihydrouridine synthase activity"/>
    <property type="evidence" value="ECO:0000318"/>
    <property type="project" value="GO_Central"/>
</dbReference>
<dbReference type="InterPro" id="IPR013785">
    <property type="entry name" value="Aldolase_TIM"/>
</dbReference>
<dbReference type="Proteomes" id="UP000001555">
    <property type="component" value="Unassembled WGS sequence"/>
</dbReference>
<evidence type="ECO:0000259" key="13">
    <source>
        <dbReference type="Pfam" id="PF01207"/>
    </source>
</evidence>
<evidence type="ECO:0000256" key="3">
    <source>
        <dbReference type="ARBA" id="ARBA00012376"/>
    </source>
</evidence>
<dbReference type="FunCoup" id="B7Q3D5">
    <property type="interactions" value="978"/>
</dbReference>
<dbReference type="OrthoDB" id="259935at2759"/>
<dbReference type="Gene3D" id="3.20.20.70">
    <property type="entry name" value="Aldolase class I"/>
    <property type="match status" value="1"/>
</dbReference>
<dbReference type="PANTHER" id="PTHR45846:SF1">
    <property type="entry name" value="TRNA-DIHYDROURIDINE(47) SYNTHASE [NAD(P)(+)]-LIKE"/>
    <property type="match status" value="1"/>
</dbReference>
<keyword evidence="17" id="KW-1267">Proteomics identification</keyword>
<dbReference type="EMBL" id="ABJB010792404">
    <property type="status" value="NOT_ANNOTATED_CDS"/>
    <property type="molecule type" value="Genomic_DNA"/>
</dbReference>
<keyword evidence="16" id="KW-1185">Reference proteome</keyword>
<comment type="cofactor">
    <cofactor evidence="1">
        <name>FMN</name>
        <dbReference type="ChEBI" id="CHEBI:58210"/>
    </cofactor>
</comment>
<dbReference type="VEuPathDB" id="VectorBase:ISCI009921"/>
<reference evidence="15" key="2">
    <citation type="submission" date="2020-05" db="UniProtKB">
        <authorList>
            <consortium name="EnsemblMetazoa"/>
        </authorList>
    </citation>
    <scope>IDENTIFICATION</scope>
    <source>
        <strain evidence="15">wikel</strain>
    </source>
</reference>
<keyword evidence="7" id="KW-0521">NADP</keyword>
<evidence type="ECO:0000256" key="8">
    <source>
        <dbReference type="ARBA" id="ARBA00023002"/>
    </source>
</evidence>
<comment type="similarity">
    <text evidence="2">Belongs to the Dus family. Dus3 subfamily.</text>
</comment>
<keyword evidence="5" id="KW-0288">FMN</keyword>
<organism>
    <name type="scientific">Ixodes scapularis</name>
    <name type="common">Black-legged tick</name>
    <name type="synonym">Deer tick</name>
    <dbReference type="NCBI Taxonomy" id="6945"/>
    <lineage>
        <taxon>Eukaryota</taxon>
        <taxon>Metazoa</taxon>
        <taxon>Ecdysozoa</taxon>
        <taxon>Arthropoda</taxon>
        <taxon>Chelicerata</taxon>
        <taxon>Arachnida</taxon>
        <taxon>Acari</taxon>
        <taxon>Parasitiformes</taxon>
        <taxon>Ixodida</taxon>
        <taxon>Ixodoidea</taxon>
        <taxon>Ixodidae</taxon>
        <taxon>Ixodinae</taxon>
        <taxon>Ixodes</taxon>
    </lineage>
</organism>
<comment type="catalytic activity">
    <reaction evidence="9">
        <text>5,6-dihydrouridine(47) in tRNA + NAD(+) = uridine(47) in tRNA + NADH + H(+)</text>
        <dbReference type="Rhea" id="RHEA:53364"/>
        <dbReference type="Rhea" id="RHEA-COMP:13539"/>
        <dbReference type="Rhea" id="RHEA-COMP:13540"/>
        <dbReference type="ChEBI" id="CHEBI:15378"/>
        <dbReference type="ChEBI" id="CHEBI:57540"/>
        <dbReference type="ChEBI" id="CHEBI:57945"/>
        <dbReference type="ChEBI" id="CHEBI:65315"/>
        <dbReference type="ChEBI" id="CHEBI:74443"/>
        <dbReference type="EC" id="1.3.1.89"/>
    </reaction>
    <physiologicalReaction direction="right-to-left" evidence="9">
        <dbReference type="Rhea" id="RHEA:53366"/>
    </physiologicalReaction>
</comment>
<dbReference type="Pfam" id="PF01207">
    <property type="entry name" value="Dus"/>
    <property type="match status" value="1"/>
</dbReference>
<dbReference type="InterPro" id="IPR035587">
    <property type="entry name" value="DUS-like_FMN-bd"/>
</dbReference>
<dbReference type="VEuPathDB" id="VectorBase:ISCP_015640"/>
<dbReference type="GO" id="GO:0050660">
    <property type="term" value="F:flavin adenine dinucleotide binding"/>
    <property type="evidence" value="ECO:0007669"/>
    <property type="project" value="InterPro"/>
</dbReference>
<evidence type="ECO:0000256" key="7">
    <source>
        <dbReference type="ARBA" id="ARBA00022857"/>
    </source>
</evidence>
<evidence type="ECO:0000313" key="16">
    <source>
        <dbReference type="Proteomes" id="UP000001555"/>
    </source>
</evidence>
<reference evidence="14 16" key="1">
    <citation type="submission" date="2008-03" db="EMBL/GenBank/DDBJ databases">
        <title>Annotation of Ixodes scapularis.</title>
        <authorList>
            <consortium name="Ixodes scapularis Genome Project Consortium"/>
            <person name="Caler E."/>
            <person name="Hannick L.I."/>
            <person name="Bidwell S."/>
            <person name="Joardar V."/>
            <person name="Thiagarajan M."/>
            <person name="Amedeo P."/>
            <person name="Galinsky K.J."/>
            <person name="Schobel S."/>
            <person name="Inman J."/>
            <person name="Hostetler J."/>
            <person name="Miller J."/>
            <person name="Hammond M."/>
            <person name="Megy K."/>
            <person name="Lawson D."/>
            <person name="Kodira C."/>
            <person name="Sutton G."/>
            <person name="Meyer J."/>
            <person name="Hill C.A."/>
            <person name="Birren B."/>
            <person name="Nene V."/>
            <person name="Collins F."/>
            <person name="Alarcon-Chaidez F."/>
            <person name="Wikel S."/>
            <person name="Strausberg R."/>
        </authorList>
    </citation>
    <scope>NUCLEOTIDE SEQUENCE [LARGE SCALE GENOMIC DNA]</scope>
    <source>
        <strain evidence="16">Wikel</strain>
        <strain evidence="14">Wikel colony</strain>
    </source>
</reference>
<feature type="domain" description="DUS-like FMN-binding" evidence="13">
    <location>
        <begin position="34"/>
        <end position="174"/>
    </location>
</feature>
<name>B7Q3D5_IXOSC</name>
<dbReference type="HOGENOM" id="CLU_013299_0_2_1"/>
<protein>
    <recommendedName>
        <fullName evidence="3">tRNA-dihydrouridine(47) synthase [NAD(P)(+)]</fullName>
        <ecNumber evidence="3">1.3.1.89</ecNumber>
    </recommendedName>
</protein>
<dbReference type="PaxDb" id="6945-B7Q3D5"/>
<dbReference type="EnsemblMetazoa" id="ISCW009921-RA">
    <property type="protein sequence ID" value="ISCW009921-PA"/>
    <property type="gene ID" value="ISCW009921"/>
</dbReference>
<comment type="catalytic activity">
    <reaction evidence="10">
        <text>a 5,6-dihydrouridine in mRNA + NAD(+) = a uridine in mRNA + NADH + H(+)</text>
        <dbReference type="Rhea" id="RHEA:69851"/>
        <dbReference type="Rhea" id="RHEA-COMP:14658"/>
        <dbReference type="Rhea" id="RHEA-COMP:17789"/>
        <dbReference type="ChEBI" id="CHEBI:15378"/>
        <dbReference type="ChEBI" id="CHEBI:57540"/>
        <dbReference type="ChEBI" id="CHEBI:57945"/>
        <dbReference type="ChEBI" id="CHEBI:65315"/>
        <dbReference type="ChEBI" id="CHEBI:74443"/>
    </reaction>
    <physiologicalReaction direction="right-to-left" evidence="10">
        <dbReference type="Rhea" id="RHEA:69853"/>
    </physiologicalReaction>
</comment>
<dbReference type="CDD" id="cd02801">
    <property type="entry name" value="DUS_like_FMN"/>
    <property type="match status" value="1"/>
</dbReference>
<evidence type="ECO:0000256" key="9">
    <source>
        <dbReference type="ARBA" id="ARBA00048266"/>
    </source>
</evidence>
<proteinExistence type="evidence at protein level"/>
<dbReference type="PROSITE" id="PS01136">
    <property type="entry name" value="UPF0034"/>
    <property type="match status" value="1"/>
</dbReference>
<keyword evidence="8" id="KW-0560">Oxidoreductase</keyword>
<evidence type="ECO:0000256" key="6">
    <source>
        <dbReference type="ARBA" id="ARBA00022694"/>
    </source>
</evidence>
<dbReference type="VEuPathDB" id="VectorBase:ISCW009921"/>
<evidence type="ECO:0000256" key="2">
    <source>
        <dbReference type="ARBA" id="ARBA00005451"/>
    </source>
</evidence>
<gene>
    <name evidence="14" type="ORF">IscW_ISCW009921</name>
</gene>
<dbReference type="EMBL" id="ABJB011062756">
    <property type="status" value="NOT_ANNOTATED_CDS"/>
    <property type="molecule type" value="Genomic_DNA"/>
</dbReference>
<keyword evidence="6" id="KW-0819">tRNA processing</keyword>
<dbReference type="PANTHER" id="PTHR45846">
    <property type="entry name" value="TRNA-DIHYDROURIDINE(47) SYNTHASE [NAD(P)(+)]-LIKE"/>
    <property type="match status" value="1"/>
</dbReference>
<evidence type="ECO:0000256" key="5">
    <source>
        <dbReference type="ARBA" id="ARBA00022643"/>
    </source>
</evidence>
<accession>B7Q3D5</accession>
<dbReference type="InterPro" id="IPR018517">
    <property type="entry name" value="tRNA_hU_synthase_CS"/>
</dbReference>
<dbReference type="InParanoid" id="B7Q3D5"/>
<evidence type="ECO:0007829" key="17">
    <source>
        <dbReference type="PeptideAtlas" id="B7Q3D5"/>
    </source>
</evidence>
<evidence type="ECO:0000256" key="11">
    <source>
        <dbReference type="ARBA" id="ARBA00049447"/>
    </source>
</evidence>
<evidence type="ECO:0000256" key="10">
    <source>
        <dbReference type="ARBA" id="ARBA00048342"/>
    </source>
</evidence>
<evidence type="ECO:0000313" key="15">
    <source>
        <dbReference type="EnsemblMetazoa" id="ISCW009921-PA"/>
    </source>
</evidence>
<comment type="catalytic activity">
    <reaction evidence="11">
        <text>a 5,6-dihydrouridine in mRNA + NADP(+) = a uridine in mRNA + NADPH + H(+)</text>
        <dbReference type="Rhea" id="RHEA:69855"/>
        <dbReference type="Rhea" id="RHEA-COMP:14658"/>
        <dbReference type="Rhea" id="RHEA-COMP:17789"/>
        <dbReference type="ChEBI" id="CHEBI:15378"/>
        <dbReference type="ChEBI" id="CHEBI:57783"/>
        <dbReference type="ChEBI" id="CHEBI:58349"/>
        <dbReference type="ChEBI" id="CHEBI:65315"/>
        <dbReference type="ChEBI" id="CHEBI:74443"/>
    </reaction>
    <physiologicalReaction direction="right-to-left" evidence="11">
        <dbReference type="Rhea" id="RHEA:69857"/>
    </physiologicalReaction>
</comment>
<keyword evidence="4" id="KW-0285">Flavoprotein</keyword>
<dbReference type="SUPFAM" id="SSF51395">
    <property type="entry name" value="FMN-linked oxidoreductases"/>
    <property type="match status" value="1"/>
</dbReference>